<dbReference type="PANTHER" id="PTHR32063">
    <property type="match status" value="1"/>
</dbReference>
<feature type="transmembrane region" description="Helical" evidence="1">
    <location>
        <begin position="1073"/>
        <end position="1092"/>
    </location>
</feature>
<dbReference type="GO" id="GO:0042910">
    <property type="term" value="F:xenobiotic transmembrane transporter activity"/>
    <property type="evidence" value="ECO:0007669"/>
    <property type="project" value="TreeGrafter"/>
</dbReference>
<feature type="transmembrane region" description="Helical" evidence="1">
    <location>
        <begin position="387"/>
        <end position="406"/>
    </location>
</feature>
<dbReference type="Gene3D" id="1.20.1640.10">
    <property type="entry name" value="Multidrug efflux transporter AcrB transmembrane domain"/>
    <property type="match status" value="3"/>
</dbReference>
<dbReference type="InterPro" id="IPR027463">
    <property type="entry name" value="AcrB_DN_DC_subdom"/>
</dbReference>
<keyword evidence="1" id="KW-0472">Membrane</keyword>
<keyword evidence="1" id="KW-1133">Transmembrane helix</keyword>
<feature type="transmembrane region" description="Helical" evidence="1">
    <location>
        <begin position="525"/>
        <end position="542"/>
    </location>
</feature>
<dbReference type="AlphaFoldDB" id="A0A0G0MB04"/>
<dbReference type="SUPFAM" id="SSF82714">
    <property type="entry name" value="Multidrug efflux transporter AcrB TolC docking domain, DN and DC subdomains"/>
    <property type="match status" value="2"/>
</dbReference>
<organism evidence="2 3">
    <name type="scientific">Candidatus Falkowbacteria bacterium GW2011_GWE1_38_31</name>
    <dbReference type="NCBI Taxonomy" id="1618638"/>
    <lineage>
        <taxon>Bacteria</taxon>
        <taxon>Candidatus Falkowiibacteriota</taxon>
    </lineage>
</organism>
<evidence type="ECO:0000313" key="2">
    <source>
        <dbReference type="EMBL" id="KKQ70939.1"/>
    </source>
</evidence>
<dbReference type="GO" id="GO:0005886">
    <property type="term" value="C:plasma membrane"/>
    <property type="evidence" value="ECO:0007669"/>
    <property type="project" value="TreeGrafter"/>
</dbReference>
<dbReference type="PRINTS" id="PR00702">
    <property type="entry name" value="ACRIFLAVINRP"/>
</dbReference>
<reference evidence="2 3" key="1">
    <citation type="journal article" date="2015" name="Nature">
        <title>rRNA introns, odd ribosomes, and small enigmatic genomes across a large radiation of phyla.</title>
        <authorList>
            <person name="Brown C.T."/>
            <person name="Hug L.A."/>
            <person name="Thomas B.C."/>
            <person name="Sharon I."/>
            <person name="Castelle C.J."/>
            <person name="Singh A."/>
            <person name="Wilkins M.J."/>
            <person name="Williams K.H."/>
            <person name="Banfield J.F."/>
        </authorList>
    </citation>
    <scope>NUCLEOTIDE SEQUENCE [LARGE SCALE GENOMIC DNA]</scope>
</reference>
<feature type="transmembrane region" description="Helical" evidence="1">
    <location>
        <begin position="494"/>
        <end position="513"/>
    </location>
</feature>
<feature type="transmembrane region" description="Helical" evidence="1">
    <location>
        <begin position="641"/>
        <end position="661"/>
    </location>
</feature>
<dbReference type="InterPro" id="IPR001036">
    <property type="entry name" value="Acrflvin-R"/>
</dbReference>
<protein>
    <submittedName>
        <fullName evidence="2">Multidrug efflux transporter</fullName>
    </submittedName>
</protein>
<dbReference type="Gene3D" id="3.30.70.1320">
    <property type="entry name" value="Multidrug efflux transporter AcrB pore domain like"/>
    <property type="match status" value="1"/>
</dbReference>
<feature type="transmembrane region" description="Helical" evidence="1">
    <location>
        <begin position="365"/>
        <end position="382"/>
    </location>
</feature>
<dbReference type="Gene3D" id="3.30.2090.10">
    <property type="entry name" value="Multidrug efflux transporter AcrB TolC docking domain, DN and DC subdomains"/>
    <property type="match status" value="2"/>
</dbReference>
<keyword evidence="1" id="KW-0812">Transmembrane</keyword>
<name>A0A0G0MB04_9BACT</name>
<feature type="transmembrane region" description="Helical" evidence="1">
    <location>
        <begin position="1098"/>
        <end position="1127"/>
    </location>
</feature>
<dbReference type="SUPFAM" id="SSF82866">
    <property type="entry name" value="Multidrug efflux transporter AcrB transmembrane domain"/>
    <property type="match status" value="2"/>
</dbReference>
<evidence type="ECO:0000313" key="3">
    <source>
        <dbReference type="Proteomes" id="UP000034022"/>
    </source>
</evidence>
<comment type="caution">
    <text evidence="2">The sequence shown here is derived from an EMBL/GenBank/DDBJ whole genome shotgun (WGS) entry which is preliminary data.</text>
</comment>
<feature type="transmembrane region" description="Helical" evidence="1">
    <location>
        <begin position="1001"/>
        <end position="1021"/>
    </location>
</feature>
<accession>A0A0G0MB04</accession>
<gene>
    <name evidence="2" type="ORF">US91_C0002G0018</name>
</gene>
<dbReference type="Gene3D" id="3.30.70.1440">
    <property type="entry name" value="Multidrug efflux transporter AcrB pore domain"/>
    <property type="match status" value="1"/>
</dbReference>
<dbReference type="PANTHER" id="PTHR32063:SF24">
    <property type="entry name" value="CATION EFFLUX SYSTEM (ACRB_ACRD_ACRF FAMILY)"/>
    <property type="match status" value="1"/>
</dbReference>
<feature type="transmembrane region" description="Helical" evidence="1">
    <location>
        <begin position="975"/>
        <end position="994"/>
    </location>
</feature>
<dbReference type="EMBL" id="LBUU01000002">
    <property type="protein sequence ID" value="KKQ70939.1"/>
    <property type="molecule type" value="Genomic_DNA"/>
</dbReference>
<sequence length="1133" mass="124929">MENNEQKSSDYLYLEKLNFRPELRKTWLNFFVSNFRVVILLIILLSAWGVYSFIELPLESDPEVKIPIAVVSTVYPGASPADIEELVTKKIETAIAGLKSVDTITSNSANSISSVTVEFDAKADLDDSLRKLRDKINDVKKDLPDDANEPLVTEISVDDSPIFTASLSGIEDGFALRKYADEIKDELERIPGVREVIISGGDEREFEIAYDPQKLTFYNLSPSDANQAVMGLNLAVPAGTFEGDKFSFPIRTDAKFYDAKSLARVPLFHSEDGAIVYLGDVASIKEQAIKKTVLSRFSTNGQASENDLTIQIVKKTGGSIVATAEEAEKKIAEMVATMPEGLKYDITLNTAEMIKDDFGRLRHDFFLTVILVFSVLFLIVGLKEAFVAGLAVPLTFFATFGVMQMIGLTLNFLSMFSLILALGLLVDDAIVVVSATKQYLRTGKFTPEEAVLLVLNDFKVVLTTTTLTTVWAFLPLLSSSGIMGEYLKSIPITVSVTLISSLIIALIINHPLAAVLERLRLTKKMLLSMSVLLFILALILIFQKTYLGFAFAFIIFVFLTKIVKWYRKEGRKKLVANFEQAEKEWCDDELIKQKLREQSSHENGDFLNRLIHGIVRFDKILPYYEKYLNKILATKKSRRNAILGVFGAFIIAIALPISGVVESEFFPAADYDYVWVNIEAPSGLNLAETDKIVKKVEERLLQYQDIINFSTIVGSGGTSGFGGGSMSSPSNKASITIKLKEKKERSMKSFAFGDVLREDLKAIKEARITVELQQAGPPSGSAFEARIVGEDLTVLNRIANDLKGTLDKIAGTVNINISLKESPADYTFSLDPARLELYNLNAAYVGSVLRMAISGTEVTTILKEGKEIKVIARFDKEKIPNLEALQNLQIINLRKQPVFLKDVAKIDLKPSVESIMRIDQERTVLLSADVAADVNPNSVVSQFQKVITSEYEMPDGYEVVFGGQNETNAESVNSILRAMVIAALLIVSTLIIQFNSFKKALIVLVTIPLALIGVFIGLAIMRINLSFPGLIGIVALFGIVVKNAIILVDKINLNIKSGIPFKDSIVDAGKSRLEAIVITSVCTIIGIIPITLSNETWMALGGAIIAGLMLSSFLTLFVIPTLFMMFVGEKERC</sequence>
<feature type="transmembrane region" description="Helical" evidence="1">
    <location>
        <begin position="412"/>
        <end position="433"/>
    </location>
</feature>
<dbReference type="Pfam" id="PF00873">
    <property type="entry name" value="ACR_tran"/>
    <property type="match status" value="2"/>
</dbReference>
<dbReference type="SUPFAM" id="SSF82693">
    <property type="entry name" value="Multidrug efflux transporter AcrB pore domain, PN1, PN2, PC1 and PC2 subdomains"/>
    <property type="match status" value="3"/>
</dbReference>
<proteinExistence type="predicted"/>
<dbReference type="Proteomes" id="UP000034022">
    <property type="component" value="Unassembled WGS sequence"/>
</dbReference>
<feature type="transmembrane region" description="Helical" evidence="1">
    <location>
        <begin position="454"/>
        <end position="474"/>
    </location>
</feature>
<feature type="transmembrane region" description="Helical" evidence="1">
    <location>
        <begin position="27"/>
        <end position="51"/>
    </location>
</feature>
<feature type="transmembrane region" description="Helical" evidence="1">
    <location>
        <begin position="548"/>
        <end position="566"/>
    </location>
</feature>
<feature type="transmembrane region" description="Helical" evidence="1">
    <location>
        <begin position="1027"/>
        <end position="1048"/>
    </location>
</feature>
<dbReference type="Gene3D" id="3.30.70.1430">
    <property type="entry name" value="Multidrug efflux transporter AcrB pore domain"/>
    <property type="match status" value="2"/>
</dbReference>
<evidence type="ECO:0000256" key="1">
    <source>
        <dbReference type="SAM" id="Phobius"/>
    </source>
</evidence>